<dbReference type="GeneID" id="54355598"/>
<name>A0A6A5RSP7_9PLEO</name>
<dbReference type="AlphaFoldDB" id="A0A6A5RSP7"/>
<dbReference type="RefSeq" id="XP_033450382.1">
    <property type="nucleotide sequence ID" value="XM_033597931.1"/>
</dbReference>
<keyword evidence="4" id="KW-1185">Reference proteome</keyword>
<evidence type="ECO:0000313" key="3">
    <source>
        <dbReference type="EMBL" id="KAF1930134.1"/>
    </source>
</evidence>
<sequence length="324" mass="37155">MVKEKMCLRDLPVLNGDLSWETDTIQARAKTYNPDYDPRDPWTWPQLHSTQHPGYHENRTDPVALPHGIAYPNNIAIKFSRPSQIIMIKHPQHRNNGFGWIRHNNLLFLYTYDGSGHPRAENILPVTERWNWILKVTGTHPEHSEVEAEERPEQPESTTNAFNEVLKTMNETPKKSTADIASLRKEVSQLKGLLAFQPARAGKAERKVKAANKAHDTEASLGREGQAQGYRSGYTGTKENLQWRTAEHDEGCKCEARWAEQVRLFVKESEEKNQKLEAAQKEAATAKEQVMKIWEEMRKAKNSEERKRKDSGEAAEPVMKKARI</sequence>
<gene>
    <name evidence="3" type="ORF">M421DRAFT_91310</name>
</gene>
<dbReference type="Proteomes" id="UP000800082">
    <property type="component" value="Unassembled WGS sequence"/>
</dbReference>
<reference evidence="3" key="1">
    <citation type="journal article" date="2020" name="Stud. Mycol.">
        <title>101 Dothideomycetes genomes: a test case for predicting lifestyles and emergence of pathogens.</title>
        <authorList>
            <person name="Haridas S."/>
            <person name="Albert R."/>
            <person name="Binder M."/>
            <person name="Bloem J."/>
            <person name="Labutti K."/>
            <person name="Salamov A."/>
            <person name="Andreopoulos B."/>
            <person name="Baker S."/>
            <person name="Barry K."/>
            <person name="Bills G."/>
            <person name="Bluhm B."/>
            <person name="Cannon C."/>
            <person name="Castanera R."/>
            <person name="Culley D."/>
            <person name="Daum C."/>
            <person name="Ezra D."/>
            <person name="Gonzalez J."/>
            <person name="Henrissat B."/>
            <person name="Kuo A."/>
            <person name="Liang C."/>
            <person name="Lipzen A."/>
            <person name="Lutzoni F."/>
            <person name="Magnuson J."/>
            <person name="Mondo S."/>
            <person name="Nolan M."/>
            <person name="Ohm R."/>
            <person name="Pangilinan J."/>
            <person name="Park H.-J."/>
            <person name="Ramirez L."/>
            <person name="Alfaro M."/>
            <person name="Sun H."/>
            <person name="Tritt A."/>
            <person name="Yoshinaga Y."/>
            <person name="Zwiers L.-H."/>
            <person name="Turgeon B."/>
            <person name="Goodwin S."/>
            <person name="Spatafora J."/>
            <person name="Crous P."/>
            <person name="Grigoriev I."/>
        </authorList>
    </citation>
    <scope>NUCLEOTIDE SEQUENCE</scope>
    <source>
        <strain evidence="3">CBS 183.55</strain>
    </source>
</reference>
<organism evidence="3 4">
    <name type="scientific">Didymella exigua CBS 183.55</name>
    <dbReference type="NCBI Taxonomy" id="1150837"/>
    <lineage>
        <taxon>Eukaryota</taxon>
        <taxon>Fungi</taxon>
        <taxon>Dikarya</taxon>
        <taxon>Ascomycota</taxon>
        <taxon>Pezizomycotina</taxon>
        <taxon>Dothideomycetes</taxon>
        <taxon>Pleosporomycetidae</taxon>
        <taxon>Pleosporales</taxon>
        <taxon>Pleosporineae</taxon>
        <taxon>Didymellaceae</taxon>
        <taxon>Didymella</taxon>
    </lineage>
</organism>
<feature type="region of interest" description="Disordered" evidence="2">
    <location>
        <begin position="212"/>
        <end position="233"/>
    </location>
</feature>
<feature type="region of interest" description="Disordered" evidence="2">
    <location>
        <begin position="298"/>
        <end position="324"/>
    </location>
</feature>
<keyword evidence="1" id="KW-0175">Coiled coil</keyword>
<feature type="compositionally biased region" description="Basic and acidic residues" evidence="2">
    <location>
        <begin position="298"/>
        <end position="312"/>
    </location>
</feature>
<dbReference type="EMBL" id="ML978964">
    <property type="protein sequence ID" value="KAF1930134.1"/>
    <property type="molecule type" value="Genomic_DNA"/>
</dbReference>
<protein>
    <submittedName>
        <fullName evidence="3">Uncharacterized protein</fullName>
    </submittedName>
</protein>
<evidence type="ECO:0000256" key="2">
    <source>
        <dbReference type="SAM" id="MobiDB-lite"/>
    </source>
</evidence>
<feature type="coiled-coil region" evidence="1">
    <location>
        <begin position="259"/>
        <end position="289"/>
    </location>
</feature>
<evidence type="ECO:0000256" key="1">
    <source>
        <dbReference type="SAM" id="Coils"/>
    </source>
</evidence>
<accession>A0A6A5RSP7</accession>
<proteinExistence type="predicted"/>
<evidence type="ECO:0000313" key="4">
    <source>
        <dbReference type="Proteomes" id="UP000800082"/>
    </source>
</evidence>
<dbReference type="OrthoDB" id="3785590at2759"/>